<dbReference type="GO" id="GO:0005524">
    <property type="term" value="F:ATP binding"/>
    <property type="evidence" value="ECO:0007669"/>
    <property type="project" value="UniProtKB-UniRule"/>
</dbReference>
<organism evidence="5 6">
    <name type="scientific">Rugamonas aquatica</name>
    <dbReference type="NCBI Taxonomy" id="2743357"/>
    <lineage>
        <taxon>Bacteria</taxon>
        <taxon>Pseudomonadati</taxon>
        <taxon>Pseudomonadota</taxon>
        <taxon>Betaproteobacteria</taxon>
        <taxon>Burkholderiales</taxon>
        <taxon>Oxalobacteraceae</taxon>
        <taxon>Telluria group</taxon>
        <taxon>Rugamonas</taxon>
    </lineage>
</organism>
<dbReference type="Pfam" id="PF07714">
    <property type="entry name" value="PK_Tyr_Ser-Thr"/>
    <property type="match status" value="1"/>
</dbReference>
<dbReference type="PANTHER" id="PTHR48051">
    <property type="match status" value="1"/>
</dbReference>
<dbReference type="Proteomes" id="UP000440498">
    <property type="component" value="Unassembled WGS sequence"/>
</dbReference>
<keyword evidence="6" id="KW-1185">Reference proteome</keyword>
<evidence type="ECO:0000313" key="6">
    <source>
        <dbReference type="Proteomes" id="UP000440498"/>
    </source>
</evidence>
<sequence length="442" mass="47290">MHTLAQLRAGQLAGIQRLQLSCGLTEFPPEIFDLADTLEILDLSDNALTTLPDDLPRLTRLRVIFCSANQFTVLPEVLGACPGLTMVGFKSNQIREVPAASLPPQLRWLILTDNQVEELPAAIGDCTQLQKLMLAGNRLRALPPQLAACTRLELVRIAANRLEELPDWLLGMPRLSWLAYAGNPFSEADQQAADAATSIAGITWERLQIGQKLGEGASGVIHQAALRQAEGERAIGDKEVAVKLFKGAVTSDGLPRCEMTAFVNSGDHPNLIPVLGEVLGHPDGVHGCVMPLIDPGFGNLAGPPSLESCTRDTYPAGKHFSVDELFGIAGGIVSAARHLHQRGIMHGDLYGHNILHCGRGRSLLGDFGAASLYAPDGPHAAALQRLEVRAFGLLLEELMERCNLPATTQASLAALQAQCVLADVGARPSLAEAERLINSLRA</sequence>
<keyword evidence="1" id="KW-0433">Leucine-rich repeat</keyword>
<keyword evidence="5" id="KW-0418">Kinase</keyword>
<protein>
    <submittedName>
        <fullName evidence="5">Protein kinase</fullName>
    </submittedName>
</protein>
<keyword evidence="3" id="KW-0067">ATP-binding</keyword>
<evidence type="ECO:0000313" key="5">
    <source>
        <dbReference type="EMBL" id="MQA39567.1"/>
    </source>
</evidence>
<dbReference type="EMBL" id="WHUG01000005">
    <property type="protein sequence ID" value="MQA39567.1"/>
    <property type="molecule type" value="Genomic_DNA"/>
</dbReference>
<dbReference type="Gene3D" id="3.30.200.20">
    <property type="entry name" value="Phosphorylase Kinase, domain 1"/>
    <property type="match status" value="1"/>
</dbReference>
<evidence type="ECO:0000259" key="4">
    <source>
        <dbReference type="PROSITE" id="PS50011"/>
    </source>
</evidence>
<keyword evidence="5" id="KW-0808">Transferase</keyword>
<dbReference type="InterPro" id="IPR017441">
    <property type="entry name" value="Protein_kinase_ATP_BS"/>
</dbReference>
<feature type="domain" description="Protein kinase" evidence="4">
    <location>
        <begin position="207"/>
        <end position="442"/>
    </location>
</feature>
<dbReference type="InterPro" id="IPR000719">
    <property type="entry name" value="Prot_kinase_dom"/>
</dbReference>
<dbReference type="PROSITE" id="PS50011">
    <property type="entry name" value="PROTEIN_KINASE_DOM"/>
    <property type="match status" value="1"/>
</dbReference>
<evidence type="ECO:0000256" key="2">
    <source>
        <dbReference type="ARBA" id="ARBA00022737"/>
    </source>
</evidence>
<dbReference type="PANTHER" id="PTHR48051:SF1">
    <property type="entry name" value="RAS SUPPRESSOR PROTEIN 1"/>
    <property type="match status" value="1"/>
</dbReference>
<dbReference type="InterPro" id="IPR001611">
    <property type="entry name" value="Leu-rich_rpt"/>
</dbReference>
<accession>A0A6A7N3K5</accession>
<name>A0A6A7N3K5_9BURK</name>
<gene>
    <name evidence="5" type="ORF">GEV02_15545</name>
</gene>
<dbReference type="PROSITE" id="PS00107">
    <property type="entry name" value="PROTEIN_KINASE_ATP"/>
    <property type="match status" value="1"/>
</dbReference>
<dbReference type="InterPro" id="IPR011009">
    <property type="entry name" value="Kinase-like_dom_sf"/>
</dbReference>
<evidence type="ECO:0000256" key="3">
    <source>
        <dbReference type="PROSITE-ProRule" id="PRU10141"/>
    </source>
</evidence>
<dbReference type="RefSeq" id="WP_152838844.1">
    <property type="nucleotide sequence ID" value="NZ_WHUG01000005.1"/>
</dbReference>
<dbReference type="AlphaFoldDB" id="A0A6A7N3K5"/>
<dbReference type="InterPro" id="IPR032675">
    <property type="entry name" value="LRR_dom_sf"/>
</dbReference>
<dbReference type="Pfam" id="PF00560">
    <property type="entry name" value="LRR_1"/>
    <property type="match status" value="1"/>
</dbReference>
<dbReference type="InterPro" id="IPR001245">
    <property type="entry name" value="Ser-Thr/Tyr_kinase_cat_dom"/>
</dbReference>
<reference evidence="5 6" key="1">
    <citation type="submission" date="2019-10" db="EMBL/GenBank/DDBJ databases">
        <title>Two novel species isolated from a subtropical stream in China.</title>
        <authorList>
            <person name="Lu H."/>
        </authorList>
    </citation>
    <scope>NUCLEOTIDE SEQUENCE [LARGE SCALE GENOMIC DNA]</scope>
    <source>
        <strain evidence="5 6">FT29W</strain>
    </source>
</reference>
<keyword evidence="2" id="KW-0677">Repeat</keyword>
<dbReference type="SUPFAM" id="SSF56112">
    <property type="entry name" value="Protein kinase-like (PK-like)"/>
    <property type="match status" value="1"/>
</dbReference>
<dbReference type="PROSITE" id="PS51450">
    <property type="entry name" value="LRR"/>
    <property type="match status" value="1"/>
</dbReference>
<dbReference type="InterPro" id="IPR050216">
    <property type="entry name" value="LRR_domain-containing"/>
</dbReference>
<feature type="binding site" evidence="3">
    <location>
        <position position="243"/>
    </location>
    <ligand>
        <name>ATP</name>
        <dbReference type="ChEBI" id="CHEBI:30616"/>
    </ligand>
</feature>
<dbReference type="GO" id="GO:0005737">
    <property type="term" value="C:cytoplasm"/>
    <property type="evidence" value="ECO:0007669"/>
    <property type="project" value="TreeGrafter"/>
</dbReference>
<dbReference type="GO" id="GO:0004672">
    <property type="term" value="F:protein kinase activity"/>
    <property type="evidence" value="ECO:0007669"/>
    <property type="project" value="InterPro"/>
</dbReference>
<dbReference type="SMART" id="SM00364">
    <property type="entry name" value="LRR_BAC"/>
    <property type="match status" value="4"/>
</dbReference>
<evidence type="ECO:0000256" key="1">
    <source>
        <dbReference type="ARBA" id="ARBA00022614"/>
    </source>
</evidence>
<dbReference type="InterPro" id="IPR003591">
    <property type="entry name" value="Leu-rich_rpt_typical-subtyp"/>
</dbReference>
<keyword evidence="3" id="KW-0547">Nucleotide-binding</keyword>
<dbReference type="SMART" id="SM00369">
    <property type="entry name" value="LRR_TYP"/>
    <property type="match status" value="4"/>
</dbReference>
<dbReference type="SUPFAM" id="SSF52058">
    <property type="entry name" value="L domain-like"/>
    <property type="match status" value="1"/>
</dbReference>
<comment type="caution">
    <text evidence="5">The sequence shown here is derived from an EMBL/GenBank/DDBJ whole genome shotgun (WGS) entry which is preliminary data.</text>
</comment>
<proteinExistence type="predicted"/>
<dbReference type="Gene3D" id="3.80.10.10">
    <property type="entry name" value="Ribonuclease Inhibitor"/>
    <property type="match status" value="2"/>
</dbReference>
<dbReference type="Gene3D" id="1.10.510.10">
    <property type="entry name" value="Transferase(Phosphotransferase) domain 1"/>
    <property type="match status" value="1"/>
</dbReference>